<evidence type="ECO:0000313" key="3">
    <source>
        <dbReference type="Proteomes" id="UP000464495"/>
    </source>
</evidence>
<feature type="transmembrane region" description="Helical" evidence="1">
    <location>
        <begin position="12"/>
        <end position="32"/>
    </location>
</feature>
<accession>A0A6P1T242</accession>
<feature type="transmembrane region" description="Helical" evidence="1">
    <location>
        <begin position="76"/>
        <end position="106"/>
    </location>
</feature>
<dbReference type="Proteomes" id="UP000464495">
    <property type="component" value="Chromosome"/>
</dbReference>
<dbReference type="Pfam" id="PF05437">
    <property type="entry name" value="AzlD"/>
    <property type="match status" value="1"/>
</dbReference>
<keyword evidence="1" id="KW-0472">Membrane</keyword>
<protein>
    <submittedName>
        <fullName evidence="2">AzlD domain-containing protein</fullName>
    </submittedName>
</protein>
<dbReference type="RefSeq" id="WP_161863536.1">
    <property type="nucleotide sequence ID" value="NZ_CP046620.1"/>
</dbReference>
<reference evidence="2 3" key="1">
    <citation type="submission" date="2019-12" db="EMBL/GenBank/DDBJ databases">
        <title>Complete genome sequence of Algicella marina strain 9Alg 56(T) isolated from the red alga Tichocarpus crinitus.</title>
        <authorList>
            <person name="Kim S.-G."/>
            <person name="Nedashkovskaya O.I."/>
        </authorList>
    </citation>
    <scope>NUCLEOTIDE SEQUENCE [LARGE SCALE GENOMIC DNA]</scope>
    <source>
        <strain evidence="2 3">9Alg 56</strain>
    </source>
</reference>
<feature type="transmembrane region" description="Helical" evidence="1">
    <location>
        <begin position="44"/>
        <end position="64"/>
    </location>
</feature>
<dbReference type="InterPro" id="IPR008407">
    <property type="entry name" value="Brnchd-chn_aa_trnsp_AzlD"/>
</dbReference>
<keyword evidence="1" id="KW-0812">Transmembrane</keyword>
<evidence type="ECO:0000256" key="1">
    <source>
        <dbReference type="SAM" id="Phobius"/>
    </source>
</evidence>
<sequence length="110" mass="11469">MSGGIPDGLIWQVIVLLGVGTYLIRFSFIGLIGDRPLHPFVLRLLRYVTVGVMPGLIAPMVLWPEATGGNPDAARLAAAAAALLVGALTRSLIGSIVAGMGMLYLVQALT</sequence>
<dbReference type="EMBL" id="CP046620">
    <property type="protein sequence ID" value="QHQ36994.1"/>
    <property type="molecule type" value="Genomic_DNA"/>
</dbReference>
<dbReference type="AlphaFoldDB" id="A0A6P1T242"/>
<gene>
    <name evidence="2" type="ORF">GO499_18310</name>
</gene>
<dbReference type="KEGG" id="amaq:GO499_18310"/>
<keyword evidence="1" id="KW-1133">Transmembrane helix</keyword>
<evidence type="ECO:0000313" key="2">
    <source>
        <dbReference type="EMBL" id="QHQ36994.1"/>
    </source>
</evidence>
<proteinExistence type="predicted"/>
<keyword evidence="3" id="KW-1185">Reference proteome</keyword>
<organism evidence="2 3">
    <name type="scientific">Algicella marina</name>
    <dbReference type="NCBI Taxonomy" id="2683284"/>
    <lineage>
        <taxon>Bacteria</taxon>
        <taxon>Pseudomonadati</taxon>
        <taxon>Pseudomonadota</taxon>
        <taxon>Alphaproteobacteria</taxon>
        <taxon>Rhodobacterales</taxon>
        <taxon>Paracoccaceae</taxon>
        <taxon>Algicella</taxon>
    </lineage>
</organism>
<name>A0A6P1T242_9RHOB</name>